<organism evidence="2 3">
    <name type="scientific">Microthlaspi erraticum</name>
    <dbReference type="NCBI Taxonomy" id="1685480"/>
    <lineage>
        <taxon>Eukaryota</taxon>
        <taxon>Viridiplantae</taxon>
        <taxon>Streptophyta</taxon>
        <taxon>Embryophyta</taxon>
        <taxon>Tracheophyta</taxon>
        <taxon>Spermatophyta</taxon>
        <taxon>Magnoliopsida</taxon>
        <taxon>eudicotyledons</taxon>
        <taxon>Gunneridae</taxon>
        <taxon>Pentapetalae</taxon>
        <taxon>rosids</taxon>
        <taxon>malvids</taxon>
        <taxon>Brassicales</taxon>
        <taxon>Brassicaceae</taxon>
        <taxon>Coluteocarpeae</taxon>
        <taxon>Microthlaspi</taxon>
    </lineage>
</organism>
<evidence type="ECO:0000313" key="2">
    <source>
        <dbReference type="EMBL" id="CAA7025873.1"/>
    </source>
</evidence>
<feature type="compositionally biased region" description="Basic and acidic residues" evidence="1">
    <location>
        <begin position="1"/>
        <end position="17"/>
    </location>
</feature>
<evidence type="ECO:0000256" key="1">
    <source>
        <dbReference type="SAM" id="MobiDB-lite"/>
    </source>
</evidence>
<comment type="caution">
    <text evidence="2">The sequence shown here is derived from an EMBL/GenBank/DDBJ whole genome shotgun (WGS) entry which is preliminary data.</text>
</comment>
<dbReference type="EMBL" id="CACVBM020001045">
    <property type="protein sequence ID" value="CAA7025873.1"/>
    <property type="molecule type" value="Genomic_DNA"/>
</dbReference>
<name>A0A6D2IL64_9BRAS</name>
<dbReference type="Proteomes" id="UP000467841">
    <property type="component" value="Unassembled WGS sequence"/>
</dbReference>
<evidence type="ECO:0000313" key="3">
    <source>
        <dbReference type="Proteomes" id="UP000467841"/>
    </source>
</evidence>
<keyword evidence="3" id="KW-1185">Reference proteome</keyword>
<reference evidence="2" key="1">
    <citation type="submission" date="2020-01" db="EMBL/GenBank/DDBJ databases">
        <authorList>
            <person name="Mishra B."/>
        </authorList>
    </citation>
    <scope>NUCLEOTIDE SEQUENCE [LARGE SCALE GENOMIC DNA]</scope>
</reference>
<proteinExistence type="predicted"/>
<dbReference type="AlphaFoldDB" id="A0A6D2IL64"/>
<feature type="region of interest" description="Disordered" evidence="1">
    <location>
        <begin position="1"/>
        <end position="38"/>
    </location>
</feature>
<sequence length="95" mass="10695">MTARQHETFIGPRRPEDQNEPISAHNFIGPTNRPPDNARHKSILVLLSKICRTQRDTDPPEPTSNATDGGSRHRATLTNLAITARQLRARHRQPS</sequence>
<feature type="region of interest" description="Disordered" evidence="1">
    <location>
        <begin position="52"/>
        <end position="75"/>
    </location>
</feature>
<protein>
    <submittedName>
        <fullName evidence="2">Uncharacterized protein</fullName>
    </submittedName>
</protein>
<accession>A0A6D2IL64</accession>
<gene>
    <name evidence="2" type="ORF">MERR_LOCUS13108</name>
</gene>